<protein>
    <submittedName>
        <fullName evidence="1">Uncharacterized protein</fullName>
    </submittedName>
</protein>
<sequence length="977" mass="111704">MGETTVEFRVLCEMLDAVSSNKKPALKRKNFRTFLDHVYTDHEYFSAMRLILPELDRERGTYGLKEAVLAKCLAEALGLSKESQDAQSLLNWRKGGTKIGINAGNFALIAAEILHRRQRITSGHLTIKDVNDQLDRLAAAENREQKSAILAELINKTNAQEMRWMIMIILKDLKLGVSEKTIFHQFHPDAEDLFNVTCDLRLVCTKLRDRTQRYNRHDIEVGKPVRPQLAARIANVESAWKKFRGKQVVVECKFDGNRIQLHKDGSDIHFFSRNFIDHEQFKEAFSKVISDRIIPDKCILDGEMLVWNRVTNRFADFGTIPETAKAMNEGLETDQQLCYIAFDILYAGDGSVIHRPLRERHQLLKKFVNPVKGCLELLLPDDGLNSERNSGEPPWSILPSSAEDADRFFKETVENRDEGIIWKDYDSKWEPGDRSGKWFKLKPDYIHTGSDLDALIIGGYFGSGRRGGEVAQFLLGLSEKSKSGGYPTRFLSFCKVGTGLADEECKALVQRLQPYFRENSRYSAPPSFYVVTNNAKERPDVWIDQPDKSVILEITSDIRTIKSDVFASPYSLRFPRVHRVRYDKPWYDCLDVQTLVELVHSRSGSTVDLKTYGTSEQKPKRAKTEPKLGSRTVHHVPAHLLVTDVSQVKRTSNIFKDLVFYFVNFPEAYTKESLHKLVVENGGTFSMNLNDLVTHSIAAEKKGIKYQAAATHGDVIHNSWVLGCILERKLLSLRPKYFLHLSNLTKNGLKEGIDEFGDDYFEDIDQEDLSQLFGNIQLEKLPTNMDTLHYRNKYCPNLTRCLFQNCKIYFHNVIHTSNMDFHRIGEVTLRMLKLEVSMLAGSVTTWLNSSTHLVVFSLPDSLVSLNAILEIYSPEEQKILLSNEVKIVSHKWLEDALEGWTLPHEADYDLRVLNDIDVQENETLSSSPTHSHCSPRQSKVHSVHKSTKKRSSRRDVRASSESDEVTPKRRLHLDKKA</sequence>
<evidence type="ECO:0000313" key="2">
    <source>
        <dbReference type="Proteomes" id="UP001162992"/>
    </source>
</evidence>
<proteinExistence type="predicted"/>
<gene>
    <name evidence="1" type="ORF">O6H91_14G031600</name>
</gene>
<keyword evidence="2" id="KW-1185">Reference proteome</keyword>
<name>A0ACC2BMV7_DIPCM</name>
<accession>A0ACC2BMV7</accession>
<dbReference type="EMBL" id="CM055105">
    <property type="protein sequence ID" value="KAJ7531081.1"/>
    <property type="molecule type" value="Genomic_DNA"/>
</dbReference>
<comment type="caution">
    <text evidence="1">The sequence shown here is derived from an EMBL/GenBank/DDBJ whole genome shotgun (WGS) entry which is preliminary data.</text>
</comment>
<dbReference type="Proteomes" id="UP001162992">
    <property type="component" value="Chromosome 14"/>
</dbReference>
<reference evidence="2" key="1">
    <citation type="journal article" date="2024" name="Proc. Natl. Acad. Sci. U.S.A.">
        <title>Extraordinary preservation of gene collinearity over three hundred million years revealed in homosporous lycophytes.</title>
        <authorList>
            <person name="Li C."/>
            <person name="Wickell D."/>
            <person name="Kuo L.Y."/>
            <person name="Chen X."/>
            <person name="Nie B."/>
            <person name="Liao X."/>
            <person name="Peng D."/>
            <person name="Ji J."/>
            <person name="Jenkins J."/>
            <person name="Williams M."/>
            <person name="Shu S."/>
            <person name="Plott C."/>
            <person name="Barry K."/>
            <person name="Rajasekar S."/>
            <person name="Grimwood J."/>
            <person name="Han X."/>
            <person name="Sun S."/>
            <person name="Hou Z."/>
            <person name="He W."/>
            <person name="Dai G."/>
            <person name="Sun C."/>
            <person name="Schmutz J."/>
            <person name="Leebens-Mack J.H."/>
            <person name="Li F.W."/>
            <person name="Wang L."/>
        </authorList>
    </citation>
    <scope>NUCLEOTIDE SEQUENCE [LARGE SCALE GENOMIC DNA]</scope>
    <source>
        <strain evidence="2">cv. PW_Plant_1</strain>
    </source>
</reference>
<evidence type="ECO:0000313" key="1">
    <source>
        <dbReference type="EMBL" id="KAJ7531081.1"/>
    </source>
</evidence>
<organism evidence="1 2">
    <name type="scientific">Diphasiastrum complanatum</name>
    <name type="common">Issler's clubmoss</name>
    <name type="synonym">Lycopodium complanatum</name>
    <dbReference type="NCBI Taxonomy" id="34168"/>
    <lineage>
        <taxon>Eukaryota</taxon>
        <taxon>Viridiplantae</taxon>
        <taxon>Streptophyta</taxon>
        <taxon>Embryophyta</taxon>
        <taxon>Tracheophyta</taxon>
        <taxon>Lycopodiopsida</taxon>
        <taxon>Lycopodiales</taxon>
        <taxon>Lycopodiaceae</taxon>
        <taxon>Lycopodioideae</taxon>
        <taxon>Diphasiastrum</taxon>
    </lineage>
</organism>